<dbReference type="Proteomes" id="UP000188533">
    <property type="component" value="Unassembled WGS sequence"/>
</dbReference>
<sequence>MHFGLEQVRRRNTPLPPNVKLRESPNPLPDKEQQYMRDKPYRAVVGSILWGQVCTRADLAFAGSLLARYQLNPGREHWACVEWVAGYILNTLDYAITYQAPAALTTAPGMGLKPDVYVDSDHAGCQDTYRSTSGYVFFMAGAPVSWSSKRQSTVALSTTESEYIGLSRATQQAVWLMSFLAEVDQRQEGPIQMLGDNFGSVCLTKNSKRHALVKHIKMRHHYIREKVASREVNIQRIRSGENVADIFTKALNGTTHSKLVSLLGLDRTE</sequence>
<dbReference type="AlphaFoldDB" id="A0A1Q3EJA2"/>
<dbReference type="PANTHER" id="PTHR11439:SF467">
    <property type="entry name" value="INTEGRASE CATALYTIC DOMAIN-CONTAINING PROTEIN"/>
    <property type="match status" value="1"/>
</dbReference>
<accession>A0A1Q3EJA2</accession>
<reference evidence="2 3" key="2">
    <citation type="submission" date="2017-02" db="EMBL/GenBank/DDBJ databases">
        <title>A genome survey and senescence transcriptome analysis in Lentinula edodes.</title>
        <authorList>
            <person name="Sakamoto Y."/>
            <person name="Nakade K."/>
            <person name="Sato S."/>
            <person name="Yoshida Y."/>
            <person name="Miyazaki K."/>
            <person name="Natsume S."/>
            <person name="Konno N."/>
        </authorList>
    </citation>
    <scope>NUCLEOTIDE SEQUENCE [LARGE SCALE GENOMIC DNA]</scope>
    <source>
        <strain evidence="2 3">NBRC 111202</strain>
    </source>
</reference>
<gene>
    <name evidence="2" type="ORF">LENED_009189</name>
</gene>
<keyword evidence="3" id="KW-1185">Reference proteome</keyword>
<evidence type="ECO:0000256" key="1">
    <source>
        <dbReference type="SAM" id="MobiDB-lite"/>
    </source>
</evidence>
<organism evidence="2 3">
    <name type="scientific">Lentinula edodes</name>
    <name type="common">Shiitake mushroom</name>
    <name type="synonym">Lentinus edodes</name>
    <dbReference type="NCBI Taxonomy" id="5353"/>
    <lineage>
        <taxon>Eukaryota</taxon>
        <taxon>Fungi</taxon>
        <taxon>Dikarya</taxon>
        <taxon>Basidiomycota</taxon>
        <taxon>Agaricomycotina</taxon>
        <taxon>Agaricomycetes</taxon>
        <taxon>Agaricomycetidae</taxon>
        <taxon>Agaricales</taxon>
        <taxon>Marasmiineae</taxon>
        <taxon>Omphalotaceae</taxon>
        <taxon>Lentinula</taxon>
    </lineage>
</organism>
<dbReference type="STRING" id="5353.A0A1Q3EJA2"/>
<name>A0A1Q3EJA2_LENED</name>
<proteinExistence type="predicted"/>
<evidence type="ECO:0000313" key="2">
    <source>
        <dbReference type="EMBL" id="GAW07214.1"/>
    </source>
</evidence>
<evidence type="ECO:0000313" key="3">
    <source>
        <dbReference type="Proteomes" id="UP000188533"/>
    </source>
</evidence>
<dbReference type="PANTHER" id="PTHR11439">
    <property type="entry name" value="GAG-POL-RELATED RETROTRANSPOSON"/>
    <property type="match status" value="1"/>
</dbReference>
<feature type="region of interest" description="Disordered" evidence="1">
    <location>
        <begin position="12"/>
        <end position="32"/>
    </location>
</feature>
<protein>
    <submittedName>
        <fullName evidence="2">Retrovirus-related pol polyprotein</fullName>
    </submittedName>
</protein>
<comment type="caution">
    <text evidence="2">The sequence shown here is derived from an EMBL/GenBank/DDBJ whole genome shotgun (WGS) entry which is preliminary data.</text>
</comment>
<reference evidence="2 3" key="1">
    <citation type="submission" date="2016-08" db="EMBL/GenBank/DDBJ databases">
        <authorList>
            <consortium name="Lentinula edodes genome sequencing consortium"/>
            <person name="Sakamoto Y."/>
            <person name="Nakade K."/>
            <person name="Sato S."/>
            <person name="Yoshida Y."/>
            <person name="Miyazaki K."/>
            <person name="Natsume S."/>
            <person name="Konno N."/>
        </authorList>
    </citation>
    <scope>NUCLEOTIDE SEQUENCE [LARGE SCALE GENOMIC DNA]</scope>
    <source>
        <strain evidence="2 3">NBRC 111202</strain>
    </source>
</reference>
<dbReference type="CDD" id="cd09272">
    <property type="entry name" value="RNase_HI_RT_Ty1"/>
    <property type="match status" value="1"/>
</dbReference>
<dbReference type="EMBL" id="BDGU01000407">
    <property type="protein sequence ID" value="GAW07214.1"/>
    <property type="molecule type" value="Genomic_DNA"/>
</dbReference>